<sequence>ADYGAASQVLDISKFGGAPNSDITQAFANAWKEACESTTAVKIVIPSGTYKLNAIDAKGPCKAPIEIHVDGTIQAPRNQDEIKGDTQWVKFSYMDSLTLSGKGVYDGQGAEVWKQKTGGPAWSGKGKMPKVFMVNINLPDHHFHFTNFVKKYY</sequence>
<evidence type="ECO:0000256" key="6">
    <source>
        <dbReference type="ARBA" id="ARBA00023295"/>
    </source>
</evidence>
<dbReference type="PANTHER" id="PTHR31375">
    <property type="match status" value="1"/>
</dbReference>
<evidence type="ECO:0000313" key="9">
    <source>
        <dbReference type="EMBL" id="PNX54714.1"/>
    </source>
</evidence>
<dbReference type="STRING" id="57577.A0A2K3JL22"/>
<evidence type="ECO:0000313" key="10">
    <source>
        <dbReference type="EMBL" id="PNX54825.1"/>
    </source>
</evidence>
<reference evidence="9 11" key="1">
    <citation type="journal article" date="2014" name="Am. J. Bot.">
        <title>Genome assembly and annotation for red clover (Trifolium pratense; Fabaceae).</title>
        <authorList>
            <person name="Istvanek J."/>
            <person name="Jaros M."/>
            <person name="Krenek A."/>
            <person name="Repkova J."/>
        </authorList>
    </citation>
    <scope>NUCLEOTIDE SEQUENCE [LARGE SCALE GENOMIC DNA]</scope>
    <source>
        <strain evidence="11">cv. Tatra</strain>
        <tissue evidence="9">Young leaves</tissue>
    </source>
</reference>
<dbReference type="ExpressionAtlas" id="A0A2K3JL22">
    <property type="expression patterns" value="baseline"/>
</dbReference>
<dbReference type="AlphaFoldDB" id="A0A2K3JL22"/>
<dbReference type="EMBL" id="ASHM01069270">
    <property type="protein sequence ID" value="PNX54825.1"/>
    <property type="molecule type" value="Genomic_DNA"/>
</dbReference>
<evidence type="ECO:0000313" key="11">
    <source>
        <dbReference type="Proteomes" id="UP000236291"/>
    </source>
</evidence>
<proteinExistence type="inferred from homology"/>
<dbReference type="Pfam" id="PF00295">
    <property type="entry name" value="Glyco_hydro_28"/>
    <property type="match status" value="1"/>
</dbReference>
<name>A0A2K3JL22_TRIPR</name>
<dbReference type="InterPro" id="IPR000743">
    <property type="entry name" value="Glyco_hydro_28"/>
</dbReference>
<keyword evidence="3" id="KW-0134">Cell wall</keyword>
<protein>
    <submittedName>
        <fullName evidence="9">Polygalacturonase-like protein</fullName>
    </submittedName>
</protein>
<keyword evidence="6 8" id="KW-0326">Glycosidase</keyword>
<dbReference type="Proteomes" id="UP000236291">
    <property type="component" value="Unassembled WGS sequence"/>
</dbReference>
<evidence type="ECO:0000256" key="2">
    <source>
        <dbReference type="ARBA" id="ARBA00008834"/>
    </source>
</evidence>
<comment type="similarity">
    <text evidence="2 8">Belongs to the glycosyl hydrolase 28 family.</text>
</comment>
<comment type="subcellular location">
    <subcellularLocation>
        <location evidence="1">Secreted</location>
        <location evidence="1">Cell wall</location>
    </subcellularLocation>
</comment>
<evidence type="ECO:0000256" key="3">
    <source>
        <dbReference type="ARBA" id="ARBA00022512"/>
    </source>
</evidence>
<organism evidence="9 11">
    <name type="scientific">Trifolium pratense</name>
    <name type="common">Red clover</name>
    <dbReference type="NCBI Taxonomy" id="57577"/>
    <lineage>
        <taxon>Eukaryota</taxon>
        <taxon>Viridiplantae</taxon>
        <taxon>Streptophyta</taxon>
        <taxon>Embryophyta</taxon>
        <taxon>Tracheophyta</taxon>
        <taxon>Spermatophyta</taxon>
        <taxon>Magnoliopsida</taxon>
        <taxon>eudicotyledons</taxon>
        <taxon>Gunneridae</taxon>
        <taxon>Pentapetalae</taxon>
        <taxon>rosids</taxon>
        <taxon>fabids</taxon>
        <taxon>Fabales</taxon>
        <taxon>Fabaceae</taxon>
        <taxon>Papilionoideae</taxon>
        <taxon>50 kb inversion clade</taxon>
        <taxon>NPAAA clade</taxon>
        <taxon>Hologalegina</taxon>
        <taxon>IRL clade</taxon>
        <taxon>Trifolieae</taxon>
        <taxon>Trifolium</taxon>
    </lineage>
</organism>
<evidence type="ECO:0000256" key="4">
    <source>
        <dbReference type="ARBA" id="ARBA00022525"/>
    </source>
</evidence>
<evidence type="ECO:0000256" key="1">
    <source>
        <dbReference type="ARBA" id="ARBA00004191"/>
    </source>
</evidence>
<dbReference type="SUPFAM" id="SSF51126">
    <property type="entry name" value="Pectin lyase-like"/>
    <property type="match status" value="1"/>
</dbReference>
<keyword evidence="5 8" id="KW-0378">Hydrolase</keyword>
<evidence type="ECO:0000256" key="8">
    <source>
        <dbReference type="RuleBase" id="RU361169"/>
    </source>
</evidence>
<dbReference type="Gene3D" id="2.160.20.10">
    <property type="entry name" value="Single-stranded right-handed beta-helix, Pectin lyase-like"/>
    <property type="match status" value="1"/>
</dbReference>
<dbReference type="InterPro" id="IPR012334">
    <property type="entry name" value="Pectin_lyas_fold"/>
</dbReference>
<accession>A0A2K3JL22</accession>
<dbReference type="GO" id="GO:0004650">
    <property type="term" value="F:polygalacturonase activity"/>
    <property type="evidence" value="ECO:0007669"/>
    <property type="project" value="InterPro"/>
</dbReference>
<evidence type="ECO:0000256" key="5">
    <source>
        <dbReference type="ARBA" id="ARBA00022801"/>
    </source>
</evidence>
<reference evidence="9 11" key="2">
    <citation type="journal article" date="2017" name="Front. Plant Sci.">
        <title>Gene Classification and Mining of Molecular Markers Useful in Red Clover (Trifolium pratense) Breeding.</title>
        <authorList>
            <person name="Istvanek J."/>
            <person name="Dluhosova J."/>
            <person name="Dluhos P."/>
            <person name="Patkova L."/>
            <person name="Nedelnik J."/>
            <person name="Repkova J."/>
        </authorList>
    </citation>
    <scope>NUCLEOTIDE SEQUENCE [LARGE SCALE GENOMIC DNA]</scope>
    <source>
        <strain evidence="11">cv. Tatra</strain>
        <tissue evidence="9">Young leaves</tissue>
    </source>
</reference>
<comment type="caution">
    <text evidence="9">The sequence shown here is derived from an EMBL/GenBank/DDBJ whole genome shotgun (WGS) entry which is preliminary data.</text>
</comment>
<gene>
    <name evidence="9" type="ORF">L195_g048335</name>
    <name evidence="10" type="ORF">L195_g048447</name>
</gene>
<keyword evidence="7" id="KW-0961">Cell wall biogenesis/degradation</keyword>
<keyword evidence="4" id="KW-0964">Secreted</keyword>
<feature type="non-terminal residue" evidence="9">
    <location>
        <position position="1"/>
    </location>
</feature>
<evidence type="ECO:0000256" key="7">
    <source>
        <dbReference type="ARBA" id="ARBA00023316"/>
    </source>
</evidence>
<dbReference type="GO" id="GO:0071555">
    <property type="term" value="P:cell wall organization"/>
    <property type="evidence" value="ECO:0007669"/>
    <property type="project" value="UniProtKB-KW"/>
</dbReference>
<dbReference type="EMBL" id="ASHM01068945">
    <property type="protein sequence ID" value="PNX54714.1"/>
    <property type="molecule type" value="Genomic_DNA"/>
</dbReference>
<dbReference type="InterPro" id="IPR011050">
    <property type="entry name" value="Pectin_lyase_fold/virulence"/>
</dbReference>
<dbReference type="GO" id="GO:0005975">
    <property type="term" value="P:carbohydrate metabolic process"/>
    <property type="evidence" value="ECO:0007669"/>
    <property type="project" value="InterPro"/>
</dbReference>